<feature type="domain" description="PilZ" evidence="1">
    <location>
        <begin position="3"/>
        <end position="110"/>
    </location>
</feature>
<keyword evidence="3" id="KW-1185">Reference proteome</keyword>
<dbReference type="Gene3D" id="2.40.10.220">
    <property type="entry name" value="predicted glycosyltransferase like domains"/>
    <property type="match status" value="1"/>
</dbReference>
<proteinExistence type="predicted"/>
<name>A0A346NNT7_9ALTE</name>
<dbReference type="EMBL" id="CP031769">
    <property type="protein sequence ID" value="AXR07194.1"/>
    <property type="molecule type" value="Genomic_DNA"/>
</dbReference>
<evidence type="ECO:0000259" key="1">
    <source>
        <dbReference type="Pfam" id="PF07238"/>
    </source>
</evidence>
<dbReference type="AlphaFoldDB" id="A0A346NNT7"/>
<dbReference type="InterPro" id="IPR009875">
    <property type="entry name" value="PilZ_domain"/>
</dbReference>
<dbReference type="Pfam" id="PF07238">
    <property type="entry name" value="PilZ"/>
    <property type="match status" value="1"/>
</dbReference>
<evidence type="ECO:0000313" key="2">
    <source>
        <dbReference type="EMBL" id="AXR07194.1"/>
    </source>
</evidence>
<sequence>MSDKRHFQRVVLNIPGTLSHGDTSIAVTVEDVSLQGLRLIADEHALASLPFDSHDPYHIRFLDDTGPARIEAWLEQLYRHTDQRRPTVAMGCKVDHIAVESLAALRQLIELNSGDAQLSQQDLDALTDAIYDNASSASES</sequence>
<organism evidence="2 3">
    <name type="scientific">Salinimonas sediminis</name>
    <dbReference type="NCBI Taxonomy" id="2303538"/>
    <lineage>
        <taxon>Bacteria</taxon>
        <taxon>Pseudomonadati</taxon>
        <taxon>Pseudomonadota</taxon>
        <taxon>Gammaproteobacteria</taxon>
        <taxon>Alteromonadales</taxon>
        <taxon>Alteromonadaceae</taxon>
        <taxon>Alteromonas/Salinimonas group</taxon>
        <taxon>Salinimonas</taxon>
    </lineage>
</organism>
<accession>A0A346NNT7</accession>
<gene>
    <name evidence="2" type="ORF">D0Y50_13045</name>
</gene>
<protein>
    <submittedName>
        <fullName evidence="2">PilZ domain-containing protein</fullName>
    </submittedName>
</protein>
<dbReference type="SUPFAM" id="SSF141371">
    <property type="entry name" value="PilZ domain-like"/>
    <property type="match status" value="1"/>
</dbReference>
<dbReference type="RefSeq" id="WP_108566061.1">
    <property type="nucleotide sequence ID" value="NZ_CP031769.1"/>
</dbReference>
<reference evidence="2 3" key="1">
    <citation type="submission" date="2018-08" db="EMBL/GenBank/DDBJ databases">
        <title>Salinimonas sediminis sp. nov., a piezophilic bacterium isolated from a deep-sea sediment sample from the New Britain Trench.</title>
        <authorList>
            <person name="Cao J."/>
        </authorList>
    </citation>
    <scope>NUCLEOTIDE SEQUENCE [LARGE SCALE GENOMIC DNA]</scope>
    <source>
        <strain evidence="2 3">N102</strain>
    </source>
</reference>
<evidence type="ECO:0000313" key="3">
    <source>
        <dbReference type="Proteomes" id="UP000262073"/>
    </source>
</evidence>
<dbReference type="OrthoDB" id="5298508at2"/>
<dbReference type="Proteomes" id="UP000262073">
    <property type="component" value="Chromosome"/>
</dbReference>
<dbReference type="GO" id="GO:0035438">
    <property type="term" value="F:cyclic-di-GMP binding"/>
    <property type="evidence" value="ECO:0007669"/>
    <property type="project" value="InterPro"/>
</dbReference>
<dbReference type="KEGG" id="salm:D0Y50_13045"/>